<dbReference type="Gene3D" id="3.90.320.10">
    <property type="match status" value="1"/>
</dbReference>
<proteinExistence type="predicted"/>
<evidence type="ECO:0000313" key="3">
    <source>
        <dbReference type="Proteomes" id="UP001341297"/>
    </source>
</evidence>
<dbReference type="Pfam" id="PF10926">
    <property type="entry name" value="DUF2800"/>
    <property type="match status" value="1"/>
</dbReference>
<keyword evidence="3" id="KW-1185">Reference proteome</keyword>
<evidence type="ECO:0000256" key="1">
    <source>
        <dbReference type="SAM" id="MobiDB-lite"/>
    </source>
</evidence>
<feature type="compositionally biased region" description="Polar residues" evidence="1">
    <location>
        <begin position="382"/>
        <end position="391"/>
    </location>
</feature>
<comment type="caution">
    <text evidence="2">The sequence shown here is derived from an EMBL/GenBank/DDBJ whole genome shotgun (WGS) entry which is preliminary data.</text>
</comment>
<sequence length="391" mass="44007">MMADHSSRAHALLSASGSKRWLTCTPSARLEQEFEESTSVFAEEGTLAHELSEVLLQYHFGKISKTARTRRLNKLKKHELFSKSMLDYVTSYADLVVERINALQAGTRDATILFEQRLDYSEWVPEGFGTGDVVAIGDNVMEIIDLKYGKGVPVSAQENTQMRLYALGAINQFGMLYDIETVRMTIIQPRLDSVSTDEIKADQLLAWAEEFVKPRAEMAAAGEGEFISGDHCRFCRARFTCRKRAEANLELAKYDFKAPELLSEEELGQVLYEAEELKRWAKDVQDYALSQSENHGKRFPGWKLVEGRSIRKYADKTEAAAKLLEAGYSEEEIYNKELLGISALEKSIGKKAFNEHLGDLVVKPTGKPTLVPESDKRPEINSVESAQADFQ</sequence>
<dbReference type="Proteomes" id="UP001341297">
    <property type="component" value="Unassembled WGS sequence"/>
</dbReference>
<feature type="region of interest" description="Disordered" evidence="1">
    <location>
        <begin position="364"/>
        <end position="391"/>
    </location>
</feature>
<dbReference type="InterPro" id="IPR021229">
    <property type="entry name" value="DUF2800"/>
</dbReference>
<reference evidence="2 3" key="1">
    <citation type="submission" date="2023-03" db="EMBL/GenBank/DDBJ databases">
        <title>Agriculturally important microbes genome sequencing.</title>
        <authorList>
            <person name="Dunlap C."/>
        </authorList>
    </citation>
    <scope>NUCLEOTIDE SEQUENCE [LARGE SCALE GENOMIC DNA]</scope>
    <source>
        <strain evidence="2 3">CBP-3203</strain>
    </source>
</reference>
<organism evidence="2 3">
    <name type="scientific">Bacillus glycinifermentans</name>
    <dbReference type="NCBI Taxonomy" id="1664069"/>
    <lineage>
        <taxon>Bacteria</taxon>
        <taxon>Bacillati</taxon>
        <taxon>Bacillota</taxon>
        <taxon>Bacilli</taxon>
        <taxon>Bacillales</taxon>
        <taxon>Bacillaceae</taxon>
        <taxon>Bacillus</taxon>
    </lineage>
</organism>
<protein>
    <submittedName>
        <fullName evidence="2">DUF2800 domain-containing protein</fullName>
    </submittedName>
</protein>
<name>A0ABU6HBS2_9BACI</name>
<gene>
    <name evidence="2" type="ORF">P8828_22255</name>
</gene>
<dbReference type="InterPro" id="IPR011604">
    <property type="entry name" value="PDDEXK-like_dom_sf"/>
</dbReference>
<accession>A0ABU6HBS2</accession>
<dbReference type="EMBL" id="JARRTL010000031">
    <property type="protein sequence ID" value="MEC0487476.1"/>
    <property type="molecule type" value="Genomic_DNA"/>
</dbReference>
<evidence type="ECO:0000313" key="2">
    <source>
        <dbReference type="EMBL" id="MEC0487476.1"/>
    </source>
</evidence>